<sequence length="354" mass="40442">MSSTVAEILKTIPYTRSNTASLSAKMMLKKLFFFFGLLQAVISQERRIYIDTVSCAEGKTFDAVQEAYQSAIIRAGLVIEALRPWAEEGANINTFDGRIRNVFDLLFGAEWTRTKVGYVFDHLDRLLELQYMNNLMSNGDWVAARTMNDIEIRCNGDHIIPHKHPQEPNINYQNSITGKWLADNDDELSLLSRWAPAIAVTSQMKTRDWDPRAPEIVAYNQWKLSYTINWDGFPGNDLVTGGIKIDQAAVEAAANPRLHRWFVTQIPSWVPRISFAPIDLLDRLESTMLHELTHTIAGRRTVDLDWPNSYGWRNCLRIQSHKNADSIALFALAVELINHYQYDVNEAGELIRIE</sequence>
<dbReference type="GO" id="GO:0008237">
    <property type="term" value="F:metallopeptidase activity"/>
    <property type="evidence" value="ECO:0007669"/>
    <property type="project" value="InterPro"/>
</dbReference>
<gene>
    <name evidence="1" type="ORF">CEP54_012192</name>
</gene>
<reference evidence="1 2" key="1">
    <citation type="submission" date="2017-06" db="EMBL/GenBank/DDBJ databases">
        <title>Comparative genomic analysis of Ambrosia Fusariam Clade fungi.</title>
        <authorList>
            <person name="Stajich J.E."/>
            <person name="Carrillo J."/>
            <person name="Kijimoto T."/>
            <person name="Eskalen A."/>
            <person name="O'Donnell K."/>
            <person name="Kasson M."/>
        </authorList>
    </citation>
    <scope>NUCLEOTIDE SEQUENCE [LARGE SCALE GENOMIC DNA]</scope>
    <source>
        <strain evidence="1 2">NRRL62584</strain>
    </source>
</reference>
<comment type="caution">
    <text evidence="1">The sequence shown here is derived from an EMBL/GenBank/DDBJ whole genome shotgun (WGS) entry which is preliminary data.</text>
</comment>
<dbReference type="AlphaFoldDB" id="A0A428PA60"/>
<evidence type="ECO:0000313" key="2">
    <source>
        <dbReference type="Proteomes" id="UP000288168"/>
    </source>
</evidence>
<accession>A0A428PA60</accession>
<evidence type="ECO:0000313" key="1">
    <source>
        <dbReference type="EMBL" id="RSL49940.1"/>
    </source>
</evidence>
<organism evidence="1 2">
    <name type="scientific">Fusarium duplospermum</name>
    <dbReference type="NCBI Taxonomy" id="1325734"/>
    <lineage>
        <taxon>Eukaryota</taxon>
        <taxon>Fungi</taxon>
        <taxon>Dikarya</taxon>
        <taxon>Ascomycota</taxon>
        <taxon>Pezizomycotina</taxon>
        <taxon>Sordariomycetes</taxon>
        <taxon>Hypocreomycetidae</taxon>
        <taxon>Hypocreales</taxon>
        <taxon>Nectriaceae</taxon>
        <taxon>Fusarium</taxon>
        <taxon>Fusarium solani species complex</taxon>
    </lineage>
</organism>
<proteinExistence type="predicted"/>
<dbReference type="OrthoDB" id="4804857at2759"/>
<dbReference type="Gene3D" id="3.40.390.10">
    <property type="entry name" value="Collagenase (Catalytic Domain)"/>
    <property type="match status" value="1"/>
</dbReference>
<dbReference type="EMBL" id="NKCI01000171">
    <property type="protein sequence ID" value="RSL49940.1"/>
    <property type="molecule type" value="Genomic_DNA"/>
</dbReference>
<keyword evidence="2" id="KW-1185">Reference proteome</keyword>
<evidence type="ECO:0008006" key="3">
    <source>
        <dbReference type="Google" id="ProtNLM"/>
    </source>
</evidence>
<dbReference type="STRING" id="1325734.A0A428PA60"/>
<dbReference type="Proteomes" id="UP000288168">
    <property type="component" value="Unassembled WGS sequence"/>
</dbReference>
<name>A0A428PA60_9HYPO</name>
<protein>
    <recommendedName>
        <fullName evidence="3">Lysine-specific metallo-endopeptidase domain-containing protein</fullName>
    </recommendedName>
</protein>
<dbReference type="InterPro" id="IPR024079">
    <property type="entry name" value="MetalloPept_cat_dom_sf"/>
</dbReference>